<evidence type="ECO:0000256" key="5">
    <source>
        <dbReference type="ARBA" id="ARBA00022528"/>
    </source>
</evidence>
<proteinExistence type="inferred from homology"/>
<comment type="caution">
    <text evidence="13">The sequence shown here is derived from an EMBL/GenBank/DDBJ whole genome shotgun (WGS) entry which is preliminary data.</text>
</comment>
<dbReference type="GO" id="GO:0005524">
    <property type="term" value="F:ATP binding"/>
    <property type="evidence" value="ECO:0007669"/>
    <property type="project" value="UniProtKB-KW"/>
</dbReference>
<dbReference type="HAMAP" id="MF_00235">
    <property type="entry name" value="Adenylate_kinase_Adk"/>
    <property type="match status" value="1"/>
</dbReference>
<dbReference type="InterPro" id="IPR000850">
    <property type="entry name" value="Adenylat/UMP-CMP_kin"/>
</dbReference>
<evidence type="ECO:0000256" key="7">
    <source>
        <dbReference type="ARBA" id="ARBA00022679"/>
    </source>
</evidence>
<evidence type="ECO:0000256" key="3">
    <source>
        <dbReference type="ARBA" id="ARBA00007220"/>
    </source>
</evidence>
<dbReference type="GO" id="GO:0004017">
    <property type="term" value="F:AMP kinase activity"/>
    <property type="evidence" value="ECO:0007669"/>
    <property type="project" value="UniProtKB-EC"/>
</dbReference>
<comment type="subcellular location">
    <subcellularLocation>
        <location evidence="2">Plastid</location>
        <location evidence="2">Chloroplast</location>
    </subcellularLocation>
</comment>
<dbReference type="InterPro" id="IPR033690">
    <property type="entry name" value="Adenylat_kinase_CS"/>
</dbReference>
<protein>
    <recommendedName>
        <fullName evidence="4">adenylate kinase</fullName>
        <ecNumber evidence="4">2.7.4.3</ecNumber>
    </recommendedName>
</protein>
<evidence type="ECO:0000256" key="8">
    <source>
        <dbReference type="ARBA" id="ARBA00022741"/>
    </source>
</evidence>
<keyword evidence="8" id="KW-0547">Nucleotide-binding</keyword>
<dbReference type="Pfam" id="PF09353">
    <property type="entry name" value="DUF1995"/>
    <property type="match status" value="1"/>
</dbReference>
<comment type="similarity">
    <text evidence="3">Belongs to the adenylate kinase family.</text>
</comment>
<dbReference type="Pfam" id="PF00406">
    <property type="entry name" value="ADK"/>
    <property type="match status" value="1"/>
</dbReference>
<dbReference type="EMBL" id="JBJQOH010000006">
    <property type="protein sequence ID" value="KAL3684364.1"/>
    <property type="molecule type" value="Genomic_DNA"/>
</dbReference>
<dbReference type="SUPFAM" id="SSF52540">
    <property type="entry name" value="P-loop containing nucleoside triphosphate hydrolases"/>
    <property type="match status" value="1"/>
</dbReference>
<dbReference type="InterPro" id="IPR027417">
    <property type="entry name" value="P-loop_NTPase"/>
</dbReference>
<comment type="catalytic activity">
    <reaction evidence="1">
        <text>AMP + ATP = 2 ADP</text>
        <dbReference type="Rhea" id="RHEA:12973"/>
        <dbReference type="ChEBI" id="CHEBI:30616"/>
        <dbReference type="ChEBI" id="CHEBI:456215"/>
        <dbReference type="ChEBI" id="CHEBI:456216"/>
        <dbReference type="EC" id="2.7.4.3"/>
    </reaction>
</comment>
<evidence type="ECO:0000256" key="6">
    <source>
        <dbReference type="ARBA" id="ARBA00022640"/>
    </source>
</evidence>
<sequence length="618" mass="68256">MAASVCTRPGPPLVSASSFPCPSSSSAERTRASNVSLTQFGSGFEFSTSVSECMSARSLSLGGTSRNSFLGSSHSLRQGVRCKSLRKDRISVIAEAKAMTRPLRIMIAGAPASGKGTQCEMIVEKYGLTHISAGDLLRAEVAAGSDNGKLAKEYMTKGLLVPSEIVVKMVIDRLSQPDAQENGWLLDGYPRSAEQAQALEDAGIRPDLFILLEVEDEILIGRVVNRRMDPVTGKIYHLLYAPPENEEIAARLTQRFDDTEEKARVRLVTHYANVEAVLGFYKDVTQHVDGNRPKVEVFADIDKLLLELQQKESEEGPSNKLDSIPAPSNQDAWRGIPTKLNTTPHSREIREYFYKDVCRAAKKAVEDNITKLKITLLIPELNPEMDVYRIGTLLELIRELAFSFADDGKRVRVCVQGSMGQGIFAGIPLQLAGVRQMLERMDWGDDVKGTFINIGAVGGAEVKPEDDMFILMAPQNAVGNCIIDDLKAMVEAAGDRPVIIINPKLKDLPGSGGNMQIQGREKRMEFAASFFQCYHFRLLYTSGSVYPILGALRMAYPGPYEVFKRVDLERAKEEYVLLDTFEEEPTRSEIGDAYYGRPRKDKNAALEGVWGFLSRVLG</sequence>
<keyword evidence="6" id="KW-0934">Plastid</keyword>
<organism evidence="13 14">
    <name type="scientific">Riccia sorocarpa</name>
    <dbReference type="NCBI Taxonomy" id="122646"/>
    <lineage>
        <taxon>Eukaryota</taxon>
        <taxon>Viridiplantae</taxon>
        <taxon>Streptophyta</taxon>
        <taxon>Embryophyta</taxon>
        <taxon>Marchantiophyta</taxon>
        <taxon>Marchantiopsida</taxon>
        <taxon>Marchantiidae</taxon>
        <taxon>Marchantiales</taxon>
        <taxon>Ricciaceae</taxon>
        <taxon>Riccia</taxon>
    </lineage>
</organism>
<evidence type="ECO:0000256" key="10">
    <source>
        <dbReference type="ARBA" id="ARBA00022840"/>
    </source>
</evidence>
<evidence type="ECO:0000256" key="1">
    <source>
        <dbReference type="ARBA" id="ARBA00000582"/>
    </source>
</evidence>
<name>A0ABD3H4Q2_9MARC</name>
<accession>A0ABD3H4Q2</accession>
<dbReference type="EC" id="2.7.4.3" evidence="4"/>
<dbReference type="NCBIfam" id="TIGR01351">
    <property type="entry name" value="adk"/>
    <property type="match status" value="1"/>
</dbReference>
<dbReference type="Gene3D" id="3.40.50.300">
    <property type="entry name" value="P-loop containing nucleotide triphosphate hydrolases"/>
    <property type="match status" value="1"/>
</dbReference>
<dbReference type="CDD" id="cd01428">
    <property type="entry name" value="ADK"/>
    <property type="match status" value="1"/>
</dbReference>
<dbReference type="PANTHER" id="PTHR35509">
    <property type="entry name" value="DOMAIN PROTEIN, PUTATIVE (DUF1995)-RELATED"/>
    <property type="match status" value="1"/>
</dbReference>
<dbReference type="InterPro" id="IPR006259">
    <property type="entry name" value="Adenyl_kin_sub"/>
</dbReference>
<dbReference type="GO" id="GO:0009507">
    <property type="term" value="C:chloroplast"/>
    <property type="evidence" value="ECO:0007669"/>
    <property type="project" value="UniProtKB-SubCell"/>
</dbReference>
<evidence type="ECO:0000313" key="13">
    <source>
        <dbReference type="EMBL" id="KAL3684364.1"/>
    </source>
</evidence>
<dbReference type="InterPro" id="IPR053021">
    <property type="entry name" value="Chloroplast_ADK"/>
</dbReference>
<evidence type="ECO:0000256" key="11">
    <source>
        <dbReference type="SAM" id="MobiDB-lite"/>
    </source>
</evidence>
<evidence type="ECO:0000313" key="14">
    <source>
        <dbReference type="Proteomes" id="UP001633002"/>
    </source>
</evidence>
<evidence type="ECO:0000259" key="12">
    <source>
        <dbReference type="Pfam" id="PF09353"/>
    </source>
</evidence>
<feature type="region of interest" description="Disordered" evidence="11">
    <location>
        <begin position="312"/>
        <end position="340"/>
    </location>
</feature>
<keyword evidence="7" id="KW-0808">Transferase</keyword>
<keyword evidence="14" id="KW-1185">Reference proteome</keyword>
<keyword evidence="9" id="KW-0418">Kinase</keyword>
<dbReference type="PANTHER" id="PTHR35509:SF6">
    <property type="entry name" value="ADENYLATE KINASE"/>
    <property type="match status" value="1"/>
</dbReference>
<dbReference type="PRINTS" id="PR00094">
    <property type="entry name" value="ADENYLTKNASE"/>
</dbReference>
<evidence type="ECO:0000256" key="9">
    <source>
        <dbReference type="ARBA" id="ARBA00022777"/>
    </source>
</evidence>
<feature type="domain" description="DUF1995" evidence="12">
    <location>
        <begin position="350"/>
        <end position="590"/>
    </location>
</feature>
<gene>
    <name evidence="13" type="ORF">R1sor_002386</name>
</gene>
<keyword evidence="5" id="KW-0150">Chloroplast</keyword>
<dbReference type="AlphaFoldDB" id="A0ABD3H4Q2"/>
<dbReference type="FunFam" id="3.40.50.300:FF:001694">
    <property type="entry name" value="Adenylate kinase, chloroplastic"/>
    <property type="match status" value="1"/>
</dbReference>
<feature type="region of interest" description="Disordered" evidence="11">
    <location>
        <begin position="1"/>
        <end position="21"/>
    </location>
</feature>
<evidence type="ECO:0000256" key="2">
    <source>
        <dbReference type="ARBA" id="ARBA00004229"/>
    </source>
</evidence>
<dbReference type="Proteomes" id="UP001633002">
    <property type="component" value="Unassembled WGS sequence"/>
</dbReference>
<dbReference type="PROSITE" id="PS00113">
    <property type="entry name" value="ADENYLATE_KINASE"/>
    <property type="match status" value="1"/>
</dbReference>
<dbReference type="InterPro" id="IPR018962">
    <property type="entry name" value="DUF1995"/>
</dbReference>
<reference evidence="13 14" key="1">
    <citation type="submission" date="2024-09" db="EMBL/GenBank/DDBJ databases">
        <title>Chromosome-scale assembly of Riccia sorocarpa.</title>
        <authorList>
            <person name="Paukszto L."/>
        </authorList>
    </citation>
    <scope>NUCLEOTIDE SEQUENCE [LARGE SCALE GENOMIC DNA]</scope>
    <source>
        <strain evidence="13">LP-2024</strain>
        <tissue evidence="13">Aerial parts of the thallus</tissue>
    </source>
</reference>
<keyword evidence="10" id="KW-0067">ATP-binding</keyword>
<evidence type="ECO:0000256" key="4">
    <source>
        <dbReference type="ARBA" id="ARBA00012955"/>
    </source>
</evidence>